<proteinExistence type="predicted"/>
<sequence>MDMKEYDDAAEGTDTCHKLDCGHAFHTKCIILVLTKTRHACPSCNKNKPPEKQLEIEGLIRTTLLAVKRDPRVKVVREEFETGKEEYKQVLRQLQEESREWITKRAEELKIKEYRSYYYSSASAVMVTARKVAREMGPKFIAAINSDRTPNNRWGASISKRTIFGVNPPGYRDWKLTHPRVWVRI</sequence>
<name>A0A6C0B1F0_9ZZZZ</name>
<accession>A0A6C0B1F0</accession>
<evidence type="ECO:0000259" key="2">
    <source>
        <dbReference type="Pfam" id="PF13639"/>
    </source>
</evidence>
<evidence type="ECO:0000256" key="1">
    <source>
        <dbReference type="SAM" id="Coils"/>
    </source>
</evidence>
<organism evidence="3">
    <name type="scientific">viral metagenome</name>
    <dbReference type="NCBI Taxonomy" id="1070528"/>
    <lineage>
        <taxon>unclassified sequences</taxon>
        <taxon>metagenomes</taxon>
        <taxon>organismal metagenomes</taxon>
    </lineage>
</organism>
<feature type="coiled-coil region" evidence="1">
    <location>
        <begin position="77"/>
        <end position="104"/>
    </location>
</feature>
<protein>
    <recommendedName>
        <fullName evidence="2">RING-type domain-containing protein</fullName>
    </recommendedName>
</protein>
<dbReference type="Gene3D" id="3.30.40.10">
    <property type="entry name" value="Zinc/RING finger domain, C3HC4 (zinc finger)"/>
    <property type="match status" value="1"/>
</dbReference>
<evidence type="ECO:0000313" key="3">
    <source>
        <dbReference type="EMBL" id="QHS86055.1"/>
    </source>
</evidence>
<dbReference type="EMBL" id="MN739050">
    <property type="protein sequence ID" value="QHS86055.1"/>
    <property type="molecule type" value="Genomic_DNA"/>
</dbReference>
<dbReference type="InterPro" id="IPR013083">
    <property type="entry name" value="Znf_RING/FYVE/PHD"/>
</dbReference>
<dbReference type="Pfam" id="PF13639">
    <property type="entry name" value="zf-RING_2"/>
    <property type="match status" value="1"/>
</dbReference>
<keyword evidence="1" id="KW-0175">Coiled coil</keyword>
<feature type="domain" description="RING-type" evidence="2">
    <location>
        <begin position="12"/>
        <end position="45"/>
    </location>
</feature>
<dbReference type="InterPro" id="IPR001841">
    <property type="entry name" value="Znf_RING"/>
</dbReference>
<dbReference type="AlphaFoldDB" id="A0A6C0B1F0"/>
<reference evidence="3" key="1">
    <citation type="journal article" date="2020" name="Nature">
        <title>Giant virus diversity and host interactions through global metagenomics.</title>
        <authorList>
            <person name="Schulz F."/>
            <person name="Roux S."/>
            <person name="Paez-Espino D."/>
            <person name="Jungbluth S."/>
            <person name="Walsh D.A."/>
            <person name="Denef V.J."/>
            <person name="McMahon K.D."/>
            <person name="Konstantinidis K.T."/>
            <person name="Eloe-Fadrosh E.A."/>
            <person name="Kyrpides N.C."/>
            <person name="Woyke T."/>
        </authorList>
    </citation>
    <scope>NUCLEOTIDE SEQUENCE</scope>
    <source>
        <strain evidence="3">GVMAG-M-3300009185-7</strain>
    </source>
</reference>
<dbReference type="SUPFAM" id="SSF57850">
    <property type="entry name" value="RING/U-box"/>
    <property type="match status" value="1"/>
</dbReference>